<dbReference type="AlphaFoldDB" id="A0A1L8D9Y3"/>
<evidence type="ECO:0000256" key="4">
    <source>
        <dbReference type="ARBA" id="ARBA00022989"/>
    </source>
</evidence>
<keyword evidence="3 6" id="KW-0812">Transmembrane</keyword>
<evidence type="ECO:0000313" key="7">
    <source>
        <dbReference type="EMBL" id="JAV03124.1"/>
    </source>
</evidence>
<evidence type="ECO:0000256" key="6">
    <source>
        <dbReference type="RuleBase" id="RU363053"/>
    </source>
</evidence>
<dbReference type="EMBL" id="GFDF01010960">
    <property type="protein sequence ID" value="JAV03124.1"/>
    <property type="molecule type" value="Transcribed_RNA"/>
</dbReference>
<evidence type="ECO:0000256" key="5">
    <source>
        <dbReference type="ARBA" id="ARBA00023136"/>
    </source>
</evidence>
<dbReference type="InterPro" id="IPR007248">
    <property type="entry name" value="Mpv17_PMP22"/>
</dbReference>
<feature type="transmembrane region" description="Helical" evidence="6">
    <location>
        <begin position="94"/>
        <end position="112"/>
    </location>
</feature>
<reference evidence="7" key="1">
    <citation type="submission" date="2016-12" db="EMBL/GenBank/DDBJ databases">
        <title>An insight into the sialome and mialome of the sand fly, Nyssomyia neivai.</title>
        <authorList>
            <person name="Sebastian V."/>
            <person name="Goulart T.M."/>
            <person name="Oliveira W."/>
            <person name="Calvo E."/>
            <person name="Oliveira L.F."/>
            <person name="Pinto M.C."/>
            <person name="Rosselino A.M."/>
            <person name="Ribeiro J.M."/>
        </authorList>
    </citation>
    <scope>NUCLEOTIDE SEQUENCE</scope>
</reference>
<evidence type="ECO:0000256" key="2">
    <source>
        <dbReference type="ARBA" id="ARBA00006824"/>
    </source>
</evidence>
<dbReference type="Pfam" id="PF04117">
    <property type="entry name" value="Mpv17_PMP22"/>
    <property type="match status" value="1"/>
</dbReference>
<evidence type="ECO:0000256" key="1">
    <source>
        <dbReference type="ARBA" id="ARBA00004141"/>
    </source>
</evidence>
<feature type="transmembrane region" description="Helical" evidence="6">
    <location>
        <begin position="141"/>
        <end position="174"/>
    </location>
</feature>
<organism evidence="7">
    <name type="scientific">Nyssomyia neivai</name>
    <dbReference type="NCBI Taxonomy" id="330878"/>
    <lineage>
        <taxon>Eukaryota</taxon>
        <taxon>Metazoa</taxon>
        <taxon>Ecdysozoa</taxon>
        <taxon>Arthropoda</taxon>
        <taxon>Hexapoda</taxon>
        <taxon>Insecta</taxon>
        <taxon>Pterygota</taxon>
        <taxon>Neoptera</taxon>
        <taxon>Endopterygota</taxon>
        <taxon>Diptera</taxon>
        <taxon>Nematocera</taxon>
        <taxon>Psychodoidea</taxon>
        <taxon>Psychodidae</taxon>
        <taxon>Nyssomyia</taxon>
    </lineage>
</organism>
<accession>A0A1L8D9Y3</accession>
<name>A0A1L8D9Y3_9DIPT</name>
<feature type="transmembrane region" description="Helical" evidence="6">
    <location>
        <begin position="55"/>
        <end position="74"/>
    </location>
</feature>
<proteinExistence type="inferred from homology"/>
<comment type="subcellular location">
    <subcellularLocation>
        <location evidence="1">Membrane</location>
        <topology evidence="1">Multi-pass membrane protein</topology>
    </subcellularLocation>
</comment>
<protein>
    <submittedName>
        <fullName evidence="7">Putative conserved plasma membrane protein</fullName>
    </submittedName>
</protein>
<keyword evidence="5 6" id="KW-0472">Membrane</keyword>
<sequence length="185" mass="21661">MSLSKPIFNLIGTYFEQLFNHPIRTKSLTSCVIATTGNIVSQKISGSSSINPHSVFAYGLFGLIFGGTLPHYFYTFIERIFSDELKFRRFYQFLLERLTFTPIFQIFSLYFLSRFEGNNHQIAFANLYKLYWPILQANWKYLSLFTFMNIALLPPILRVFTANLIGFFWIIFVANKRRQAAKKTE</sequence>
<dbReference type="PANTHER" id="PTHR11266">
    <property type="entry name" value="PEROXISOMAL MEMBRANE PROTEIN 2, PXMP2 MPV17"/>
    <property type="match status" value="1"/>
</dbReference>
<comment type="similarity">
    <text evidence="2 6">Belongs to the peroxisomal membrane protein PXMP2/4 family.</text>
</comment>
<keyword evidence="4 6" id="KW-1133">Transmembrane helix</keyword>
<dbReference type="GO" id="GO:0005778">
    <property type="term" value="C:peroxisomal membrane"/>
    <property type="evidence" value="ECO:0007669"/>
    <property type="project" value="TreeGrafter"/>
</dbReference>
<dbReference type="PANTHER" id="PTHR11266:SF80">
    <property type="entry name" value="PEROXISOMAL MEMBRANE PROTEIN 2"/>
    <property type="match status" value="1"/>
</dbReference>
<evidence type="ECO:0000256" key="3">
    <source>
        <dbReference type="ARBA" id="ARBA00022692"/>
    </source>
</evidence>